<dbReference type="STRING" id="640938.TR210_2677"/>
<dbReference type="Pfam" id="PF00294">
    <property type="entry name" value="PfkB"/>
    <property type="match status" value="1"/>
</dbReference>
<dbReference type="Proteomes" id="UP000076878">
    <property type="component" value="Unassembled WGS sequence"/>
</dbReference>
<proteinExistence type="inferred from homology"/>
<dbReference type="GO" id="GO:0005988">
    <property type="term" value="P:lactose metabolic process"/>
    <property type="evidence" value="ECO:0007669"/>
    <property type="project" value="UniProtKB-KW"/>
</dbReference>
<dbReference type="RefSeq" id="WP_068624613.1">
    <property type="nucleotide sequence ID" value="NZ_FJNB01000027.1"/>
</dbReference>
<comment type="catalytic activity">
    <reaction evidence="6">
        <text>D-tagatofuranose 6-phosphate + ATP = D-tagatofuranose 1,6-bisphosphate + ADP + H(+)</text>
        <dbReference type="Rhea" id="RHEA:12420"/>
        <dbReference type="ChEBI" id="CHEBI:15378"/>
        <dbReference type="ChEBI" id="CHEBI:30616"/>
        <dbReference type="ChEBI" id="CHEBI:58694"/>
        <dbReference type="ChEBI" id="CHEBI:58695"/>
        <dbReference type="ChEBI" id="CHEBI:456216"/>
        <dbReference type="EC" id="2.7.1.144"/>
    </reaction>
</comment>
<dbReference type="InterPro" id="IPR029056">
    <property type="entry name" value="Ribokinase-like"/>
</dbReference>
<keyword evidence="3 6" id="KW-0547">Nucleotide-binding</keyword>
<accession>A0A143Z6J0</accession>
<dbReference type="PROSITE" id="PS00584">
    <property type="entry name" value="PFKB_KINASES_2"/>
    <property type="match status" value="1"/>
</dbReference>
<dbReference type="EC" id="2.7.1.144" evidence="6"/>
<keyword evidence="2 6" id="KW-0808">Transferase</keyword>
<evidence type="ECO:0000256" key="4">
    <source>
        <dbReference type="ARBA" id="ARBA00022777"/>
    </source>
</evidence>
<evidence type="ECO:0000256" key="5">
    <source>
        <dbReference type="ARBA" id="ARBA00022840"/>
    </source>
</evidence>
<dbReference type="GO" id="GO:0009024">
    <property type="term" value="F:tagatose-6-phosphate kinase activity"/>
    <property type="evidence" value="ECO:0007669"/>
    <property type="project" value="UniProtKB-EC"/>
</dbReference>
<dbReference type="UniPathway" id="UPA00704">
    <property type="reaction ID" value="UER00715"/>
</dbReference>
<evidence type="ECO:0000256" key="2">
    <source>
        <dbReference type="ARBA" id="ARBA00022679"/>
    </source>
</evidence>
<dbReference type="GO" id="GO:0005829">
    <property type="term" value="C:cytosol"/>
    <property type="evidence" value="ECO:0007669"/>
    <property type="project" value="TreeGrafter"/>
</dbReference>
<dbReference type="Gene3D" id="3.40.1190.20">
    <property type="match status" value="1"/>
</dbReference>
<dbReference type="InterPro" id="IPR011611">
    <property type="entry name" value="PfkB_dom"/>
</dbReference>
<organism evidence="8 10">
    <name type="scientific">Trichococcus ilyis</name>
    <dbReference type="NCBI Taxonomy" id="640938"/>
    <lineage>
        <taxon>Bacteria</taxon>
        <taxon>Bacillati</taxon>
        <taxon>Bacillota</taxon>
        <taxon>Bacilli</taxon>
        <taxon>Lactobacillales</taxon>
        <taxon>Carnobacteriaceae</taxon>
        <taxon>Trichococcus</taxon>
    </lineage>
</organism>
<keyword evidence="5 6" id="KW-0067">ATP-binding</keyword>
<evidence type="ECO:0000313" key="11">
    <source>
        <dbReference type="Proteomes" id="UP000199280"/>
    </source>
</evidence>
<dbReference type="GO" id="GO:0008443">
    <property type="term" value="F:phosphofructokinase activity"/>
    <property type="evidence" value="ECO:0007669"/>
    <property type="project" value="TreeGrafter"/>
</dbReference>
<dbReference type="PANTHER" id="PTHR46566:SF5">
    <property type="entry name" value="1-PHOSPHOFRUCTOKINASE"/>
    <property type="match status" value="1"/>
</dbReference>
<evidence type="ECO:0000313" key="8">
    <source>
        <dbReference type="EMBL" id="CZR09115.1"/>
    </source>
</evidence>
<evidence type="ECO:0000259" key="7">
    <source>
        <dbReference type="Pfam" id="PF00294"/>
    </source>
</evidence>
<dbReference type="SUPFAM" id="SSF53613">
    <property type="entry name" value="Ribokinase-like"/>
    <property type="match status" value="1"/>
</dbReference>
<evidence type="ECO:0000256" key="6">
    <source>
        <dbReference type="PIRNR" id="PIRNR000535"/>
    </source>
</evidence>
<evidence type="ECO:0000256" key="3">
    <source>
        <dbReference type="ARBA" id="ARBA00022741"/>
    </source>
</evidence>
<comment type="pathway">
    <text evidence="6">Carbohydrate metabolism; D-tagatose 6-phosphate degradation; D-glyceraldehyde 3-phosphate and glycerone phosphate from D-tagatose 6-phosphate: step 1/2.</text>
</comment>
<keyword evidence="11" id="KW-1185">Reference proteome</keyword>
<dbReference type="AlphaFoldDB" id="A0A143Z6J0"/>
<comment type="similarity">
    <text evidence="6">Belongs to the carbohydrate kinase PfkB family. LacC subfamily.</text>
</comment>
<keyword evidence="6" id="KW-0423">Lactose metabolism</keyword>
<sequence>MIITVTMNPSLDHAYFIDHFSPGIVNRFQTPRKSIGGKGINAGRAASLSGSKVIISGFLGGDLGQIVGRDLKDENLFELMMLPVSEETRRAITVMHDGNVHTEIVESGPEVSDEQAFHLMNEIKEKLNKENASVITINGSVNSNNKHLYKDLLKYIRTEISNEIPVLMDISGEQLLSLLESDEYKPTFIKPNIHELSELIGKSIPSKEVAIHEMSHPLFNDIDYIMVSCGAEGALFKAGDVCYNVEIPTIDIINPTGSGDATVGGFAYALEQKYSIEDTLKYAMACGMSNAQHAEVGVINKHDVELFMNQIQVKQYKFEPTKAIG</sequence>
<dbReference type="PIRSF" id="PIRSF000535">
    <property type="entry name" value="1PFK/6PFK/LacC"/>
    <property type="match status" value="1"/>
</dbReference>
<dbReference type="Proteomes" id="UP000199280">
    <property type="component" value="Unassembled WGS sequence"/>
</dbReference>
<dbReference type="NCBIfam" id="TIGR03168">
    <property type="entry name" value="1-PFK"/>
    <property type="match status" value="1"/>
</dbReference>
<dbReference type="GO" id="GO:2001059">
    <property type="term" value="P:D-tagatose 6-phosphate catabolic process"/>
    <property type="evidence" value="ECO:0007669"/>
    <property type="project" value="UniProtKB-UniPathway"/>
</dbReference>
<dbReference type="InterPro" id="IPR017583">
    <property type="entry name" value="Tagatose/fructose_Pkinase"/>
</dbReference>
<reference evidence="8 10" key="1">
    <citation type="submission" date="2016-02" db="EMBL/GenBank/DDBJ databases">
        <authorList>
            <person name="Wen L."/>
            <person name="He K."/>
            <person name="Yang H."/>
        </authorList>
    </citation>
    <scope>NUCLEOTIDE SEQUENCE [LARGE SCALE GENOMIC DNA]</scope>
    <source>
        <strain evidence="8">Trichococcus_R210</strain>
    </source>
</reference>
<comment type="similarity">
    <text evidence="1">Belongs to the carbohydrate kinase pfkB family.</text>
</comment>
<evidence type="ECO:0000256" key="1">
    <source>
        <dbReference type="ARBA" id="ARBA00005380"/>
    </source>
</evidence>
<dbReference type="EMBL" id="FNYT01000030">
    <property type="protein sequence ID" value="SEJ83866.1"/>
    <property type="molecule type" value="Genomic_DNA"/>
</dbReference>
<keyword evidence="4 8" id="KW-0418">Kinase</keyword>
<dbReference type="OrthoDB" id="9801219at2"/>
<dbReference type="EMBL" id="FJNB01000027">
    <property type="protein sequence ID" value="CZR09115.1"/>
    <property type="molecule type" value="Genomic_DNA"/>
</dbReference>
<name>A0A143Z6J0_9LACT</name>
<evidence type="ECO:0000313" key="9">
    <source>
        <dbReference type="EMBL" id="SEJ83866.1"/>
    </source>
</evidence>
<evidence type="ECO:0000313" key="10">
    <source>
        <dbReference type="Proteomes" id="UP000076878"/>
    </source>
</evidence>
<dbReference type="GO" id="GO:0005524">
    <property type="term" value="F:ATP binding"/>
    <property type="evidence" value="ECO:0007669"/>
    <property type="project" value="UniProtKB-KW"/>
</dbReference>
<protein>
    <recommendedName>
        <fullName evidence="6">Tagatose-6-phosphate kinase</fullName>
        <ecNumber evidence="6">2.7.1.144</ecNumber>
    </recommendedName>
</protein>
<dbReference type="CDD" id="cd01164">
    <property type="entry name" value="FruK_PfkB_like"/>
    <property type="match status" value="1"/>
</dbReference>
<dbReference type="InterPro" id="IPR002173">
    <property type="entry name" value="Carboh/pur_kinase_PfkB_CS"/>
</dbReference>
<gene>
    <name evidence="9" type="ORF">SAMN05216375_13023</name>
    <name evidence="8" type="ORF">TR210_2677</name>
</gene>
<reference evidence="9 11" key="2">
    <citation type="submission" date="2016-10" db="EMBL/GenBank/DDBJ databases">
        <authorList>
            <person name="Varghese N."/>
            <person name="Submissions S."/>
        </authorList>
    </citation>
    <scope>NUCLEOTIDE SEQUENCE [LARGE SCALE GENOMIC DNA]</scope>
    <source>
        <strain evidence="9 11">DSM 22150</strain>
    </source>
</reference>
<feature type="domain" description="Carbohydrate kinase PfkB" evidence="7">
    <location>
        <begin position="6"/>
        <end position="296"/>
    </location>
</feature>
<dbReference type="PANTHER" id="PTHR46566">
    <property type="entry name" value="1-PHOSPHOFRUCTOKINASE-RELATED"/>
    <property type="match status" value="1"/>
</dbReference>